<name>A0A803NLW4_CANSA</name>
<dbReference type="InterPro" id="IPR052929">
    <property type="entry name" value="RNase_H-like_EbsB-rel"/>
</dbReference>
<organism evidence="2 3">
    <name type="scientific">Cannabis sativa</name>
    <name type="common">Hemp</name>
    <name type="synonym">Marijuana</name>
    <dbReference type="NCBI Taxonomy" id="3483"/>
    <lineage>
        <taxon>Eukaryota</taxon>
        <taxon>Viridiplantae</taxon>
        <taxon>Streptophyta</taxon>
        <taxon>Embryophyta</taxon>
        <taxon>Tracheophyta</taxon>
        <taxon>Spermatophyta</taxon>
        <taxon>Magnoliopsida</taxon>
        <taxon>eudicotyledons</taxon>
        <taxon>Gunneridae</taxon>
        <taxon>Pentapetalae</taxon>
        <taxon>rosids</taxon>
        <taxon>fabids</taxon>
        <taxon>Rosales</taxon>
        <taxon>Cannabaceae</taxon>
        <taxon>Cannabis</taxon>
    </lineage>
</organism>
<protein>
    <recommendedName>
        <fullName evidence="1">RNase H type-1 domain-containing protein</fullName>
    </recommendedName>
</protein>
<dbReference type="GO" id="GO:0003676">
    <property type="term" value="F:nucleic acid binding"/>
    <property type="evidence" value="ECO:0007669"/>
    <property type="project" value="InterPro"/>
</dbReference>
<dbReference type="CDD" id="cd06222">
    <property type="entry name" value="RNase_H_like"/>
    <property type="match status" value="1"/>
</dbReference>
<dbReference type="Proteomes" id="UP000596661">
    <property type="component" value="Chromosome 1"/>
</dbReference>
<dbReference type="Gene3D" id="3.30.420.10">
    <property type="entry name" value="Ribonuclease H-like superfamily/Ribonuclease H"/>
    <property type="match status" value="1"/>
</dbReference>
<dbReference type="InterPro" id="IPR002156">
    <property type="entry name" value="RNaseH_domain"/>
</dbReference>
<dbReference type="PANTHER" id="PTHR47074">
    <property type="entry name" value="BNAC02G40300D PROTEIN"/>
    <property type="match status" value="1"/>
</dbReference>
<dbReference type="InterPro" id="IPR044730">
    <property type="entry name" value="RNase_H-like_dom_plant"/>
</dbReference>
<dbReference type="GO" id="GO:0004523">
    <property type="term" value="F:RNA-DNA hybrid ribonuclease activity"/>
    <property type="evidence" value="ECO:0007669"/>
    <property type="project" value="InterPro"/>
</dbReference>
<feature type="domain" description="RNase H type-1" evidence="1">
    <location>
        <begin position="122"/>
        <end position="242"/>
    </location>
</feature>
<dbReference type="Pfam" id="PF13456">
    <property type="entry name" value="RVT_3"/>
    <property type="match status" value="1"/>
</dbReference>
<evidence type="ECO:0000259" key="1">
    <source>
        <dbReference type="Pfam" id="PF13456"/>
    </source>
</evidence>
<evidence type="ECO:0000313" key="3">
    <source>
        <dbReference type="Proteomes" id="UP000596661"/>
    </source>
</evidence>
<reference evidence="2" key="2">
    <citation type="submission" date="2021-03" db="UniProtKB">
        <authorList>
            <consortium name="EnsemblPlants"/>
        </authorList>
    </citation>
    <scope>IDENTIFICATION</scope>
</reference>
<dbReference type="SUPFAM" id="SSF53098">
    <property type="entry name" value="Ribonuclease H-like"/>
    <property type="match status" value="1"/>
</dbReference>
<reference evidence="2" key="1">
    <citation type="submission" date="2018-11" db="EMBL/GenBank/DDBJ databases">
        <authorList>
            <person name="Grassa J C."/>
        </authorList>
    </citation>
    <scope>NUCLEOTIDE SEQUENCE [LARGE SCALE GENOMIC DNA]</scope>
</reference>
<accession>A0A803NLW4</accession>
<dbReference type="Gramene" id="evm.model.01.2614">
    <property type="protein sequence ID" value="cds.evm.model.01.2614"/>
    <property type="gene ID" value="evm.TU.01.2614"/>
</dbReference>
<dbReference type="InterPro" id="IPR012337">
    <property type="entry name" value="RNaseH-like_sf"/>
</dbReference>
<proteinExistence type="predicted"/>
<keyword evidence="3" id="KW-1185">Reference proteome</keyword>
<sequence>MCQLLTKRVAVSALCPVCELEEETILHCLFTCHHVHLCWDRVGIGTQIPVNHNFLSWMALLFEKLEVEMKAMVATLCWAIWNARNELVWKRKRVAEISWPGFYAGDGAEQWSYPPENSVKINVDAALFDDGNRAGVGVLLRDAKGLFIEGFTRMFQEALDPALVEAMGVREALSWLKRRPRQQAFVETDCLTVVQALRSQVKMISLFGIVISECKCILQELKNVSICFIKRSAYMVAHCVVRASILHPDRSFNLRDVPTDLLPYLVAEFVG</sequence>
<dbReference type="AlphaFoldDB" id="A0A803NLW4"/>
<dbReference type="InterPro" id="IPR036397">
    <property type="entry name" value="RNaseH_sf"/>
</dbReference>
<dbReference type="OMA" id="SECKCIL"/>
<evidence type="ECO:0000313" key="2">
    <source>
        <dbReference type="EnsemblPlants" id="cds.evm.model.01.2614"/>
    </source>
</evidence>
<dbReference type="EnsemblPlants" id="evm.model.01.2614">
    <property type="protein sequence ID" value="cds.evm.model.01.2614"/>
    <property type="gene ID" value="evm.TU.01.2614"/>
</dbReference>
<dbReference type="PANTHER" id="PTHR47074:SF11">
    <property type="entry name" value="REVERSE TRANSCRIPTASE-LIKE PROTEIN"/>
    <property type="match status" value="1"/>
</dbReference>
<dbReference type="EMBL" id="UZAU01000077">
    <property type="status" value="NOT_ANNOTATED_CDS"/>
    <property type="molecule type" value="Genomic_DNA"/>
</dbReference>